<feature type="non-terminal residue" evidence="1">
    <location>
        <position position="75"/>
    </location>
</feature>
<name>X0UAP7_9ZZZZ</name>
<dbReference type="EMBL" id="BARS01025329">
    <property type="protein sequence ID" value="GAG02899.1"/>
    <property type="molecule type" value="Genomic_DNA"/>
</dbReference>
<reference evidence="1" key="1">
    <citation type="journal article" date="2014" name="Front. Microbiol.">
        <title>High frequency of phylogenetically diverse reductive dehalogenase-homologous genes in deep subseafloor sedimentary metagenomes.</title>
        <authorList>
            <person name="Kawai M."/>
            <person name="Futagami T."/>
            <person name="Toyoda A."/>
            <person name="Takaki Y."/>
            <person name="Nishi S."/>
            <person name="Hori S."/>
            <person name="Arai W."/>
            <person name="Tsubouchi T."/>
            <person name="Morono Y."/>
            <person name="Uchiyama I."/>
            <person name="Ito T."/>
            <person name="Fujiyama A."/>
            <person name="Inagaki F."/>
            <person name="Takami H."/>
        </authorList>
    </citation>
    <scope>NUCLEOTIDE SEQUENCE</scope>
    <source>
        <strain evidence="1">Expedition CK06-06</strain>
    </source>
</reference>
<organism evidence="1">
    <name type="scientific">marine sediment metagenome</name>
    <dbReference type="NCBI Taxonomy" id="412755"/>
    <lineage>
        <taxon>unclassified sequences</taxon>
        <taxon>metagenomes</taxon>
        <taxon>ecological metagenomes</taxon>
    </lineage>
</organism>
<gene>
    <name evidence="1" type="ORF">S01H1_40044</name>
</gene>
<proteinExistence type="predicted"/>
<dbReference type="AlphaFoldDB" id="X0UAP7"/>
<protein>
    <submittedName>
        <fullName evidence="1">Uncharacterized protein</fullName>
    </submittedName>
</protein>
<evidence type="ECO:0000313" key="1">
    <source>
        <dbReference type="EMBL" id="GAG02899.1"/>
    </source>
</evidence>
<accession>X0UAP7</accession>
<comment type="caution">
    <text evidence="1">The sequence shown here is derived from an EMBL/GenBank/DDBJ whole genome shotgun (WGS) entry which is preliminary data.</text>
</comment>
<sequence length="75" mass="8133">MQSEPITTRSAPRNNRRILATTLVVAACVCSLRAQDAESLARLVPADVGLFVEARGADDLLVPLTEEQVWITLAE</sequence>